<organism evidence="2">
    <name type="scientific">viral metagenome</name>
    <dbReference type="NCBI Taxonomy" id="1070528"/>
    <lineage>
        <taxon>unclassified sequences</taxon>
        <taxon>metagenomes</taxon>
        <taxon>organismal metagenomes</taxon>
    </lineage>
</organism>
<dbReference type="EMBL" id="MT142163">
    <property type="protein sequence ID" value="QJA75416.1"/>
    <property type="molecule type" value="Genomic_DNA"/>
</dbReference>
<gene>
    <name evidence="2" type="ORF">MM415A01781_0003</name>
</gene>
<keyword evidence="1" id="KW-0175">Coiled coil</keyword>
<accession>A0A6M3JZ49</accession>
<name>A0A6M3JZ49_9ZZZZ</name>
<evidence type="ECO:0000256" key="1">
    <source>
        <dbReference type="SAM" id="Coils"/>
    </source>
</evidence>
<evidence type="ECO:0000313" key="2">
    <source>
        <dbReference type="EMBL" id="QJA75416.1"/>
    </source>
</evidence>
<reference evidence="2" key="1">
    <citation type="submission" date="2020-03" db="EMBL/GenBank/DDBJ databases">
        <title>The deep terrestrial virosphere.</title>
        <authorList>
            <person name="Holmfeldt K."/>
            <person name="Nilsson E."/>
            <person name="Simone D."/>
            <person name="Lopez-Fernandez M."/>
            <person name="Wu X."/>
            <person name="de Brujin I."/>
            <person name="Lundin D."/>
            <person name="Andersson A."/>
            <person name="Bertilsson S."/>
            <person name="Dopson M."/>
        </authorList>
    </citation>
    <scope>NUCLEOTIDE SEQUENCE</scope>
    <source>
        <strain evidence="2">MM415A01781</strain>
    </source>
</reference>
<sequence>MAMEWWNNFAWLSTQLQRRIGSQRRNALEYAYLKDYIVHLQSFIEASKKTQQLIAEVQKKKAEIDAEIEQIKKSMAENEAQLKQLKQMHQYRNVGIRLD</sequence>
<feature type="coiled-coil region" evidence="1">
    <location>
        <begin position="47"/>
        <end position="88"/>
    </location>
</feature>
<dbReference type="AlphaFoldDB" id="A0A6M3JZ49"/>
<protein>
    <submittedName>
        <fullName evidence="2">Uncharacterized protein</fullName>
    </submittedName>
</protein>
<proteinExistence type="predicted"/>